<dbReference type="PANTHER" id="PTHR43624:SF2">
    <property type="entry name" value="ELECTRON TRANSFER FLAVOPROTEIN-QUINONE OXIDOREDUCTASE YDIS-RELATED"/>
    <property type="match status" value="1"/>
</dbReference>
<reference evidence="7" key="1">
    <citation type="submission" date="2019-03" db="EMBL/GenBank/DDBJ databases">
        <title>Complete genome of Methylacidiphilum kamchatkense Kam1.</title>
        <authorList>
            <person name="Kruse T."/>
            <person name="Murarilal Ratnadevi C."/>
            <person name="Erikstad H.-A."/>
            <person name="Birkeland N.-K."/>
        </authorList>
    </citation>
    <scope>NUCLEOTIDE SEQUENCE [LARGE SCALE GENOMIC DNA]</scope>
    <source>
        <strain evidence="7">kam1</strain>
    </source>
</reference>
<comment type="cofactor">
    <cofactor evidence="1">
        <name>FAD</name>
        <dbReference type="ChEBI" id="CHEBI:57692"/>
    </cofactor>
</comment>
<dbReference type="InterPro" id="IPR036188">
    <property type="entry name" value="FAD/NAD-bd_sf"/>
</dbReference>
<name>A0A516TKL3_9BACT</name>
<accession>A0A516TKL3</accession>
<keyword evidence="4" id="KW-0274">FAD</keyword>
<organism evidence="6 7">
    <name type="scientific">Methylacidiphilum kamchatkense Kam1</name>
    <dbReference type="NCBI Taxonomy" id="1202785"/>
    <lineage>
        <taxon>Bacteria</taxon>
        <taxon>Pseudomonadati</taxon>
        <taxon>Verrucomicrobiota</taxon>
        <taxon>Methylacidiphilae</taxon>
        <taxon>Methylacidiphilales</taxon>
        <taxon>Methylacidiphilaceae</taxon>
        <taxon>Methylacidiphilum (ex Ratnadevi et al. 2023)</taxon>
    </lineage>
</organism>
<dbReference type="PANTHER" id="PTHR43624">
    <property type="entry name" value="ELECTRON TRANSFER FLAVOPROTEIN-QUINONE OXIDOREDUCTASE YDIS-RELATED"/>
    <property type="match status" value="1"/>
</dbReference>
<dbReference type="SUPFAM" id="SSF51905">
    <property type="entry name" value="FAD/NAD(P)-binding domain"/>
    <property type="match status" value="1"/>
</dbReference>
<dbReference type="Gene3D" id="3.50.50.60">
    <property type="entry name" value="FAD/NAD(P)-binding domain"/>
    <property type="match status" value="1"/>
</dbReference>
<evidence type="ECO:0000313" key="6">
    <source>
        <dbReference type="EMBL" id="QDQ41714.1"/>
    </source>
</evidence>
<evidence type="ECO:0000256" key="5">
    <source>
        <dbReference type="ARBA" id="ARBA00023002"/>
    </source>
</evidence>
<dbReference type="GO" id="GO:0016491">
    <property type="term" value="F:oxidoreductase activity"/>
    <property type="evidence" value="ECO:0007669"/>
    <property type="project" value="UniProtKB-KW"/>
</dbReference>
<dbReference type="InterPro" id="IPR039651">
    <property type="entry name" value="FixC-like"/>
</dbReference>
<dbReference type="Gene3D" id="3.30.9.10">
    <property type="entry name" value="D-Amino Acid Oxidase, subunit A, domain 2"/>
    <property type="match status" value="1"/>
</dbReference>
<dbReference type="EMBL" id="CP037899">
    <property type="protein sequence ID" value="QDQ41714.1"/>
    <property type="molecule type" value="Genomic_DNA"/>
</dbReference>
<comment type="similarity">
    <text evidence="2">Belongs to the ETF-QO/FixC family.</text>
</comment>
<evidence type="ECO:0000256" key="4">
    <source>
        <dbReference type="ARBA" id="ARBA00022827"/>
    </source>
</evidence>
<gene>
    <name evidence="6" type="ORF">kam1_463</name>
</gene>
<protein>
    <submittedName>
        <fullName evidence="6">Uncharacterized protein</fullName>
    </submittedName>
</protein>
<dbReference type="Proteomes" id="UP000315925">
    <property type="component" value="Chromosome"/>
</dbReference>
<dbReference type="AlphaFoldDB" id="A0A516TKL3"/>
<keyword evidence="3" id="KW-0285">Flavoprotein</keyword>
<dbReference type="KEGG" id="mkc:kam1_463"/>
<evidence type="ECO:0000313" key="7">
    <source>
        <dbReference type="Proteomes" id="UP000315925"/>
    </source>
</evidence>
<sequence>MICETTVIDLIKEKERVVGVRTDREDGELYGEVVILADGVNSMLARKAGFRKEIVAKEVALGVKETIFIPQEILENRFGLVDNQGVAIEMLGAITRGMLGTAFLYTNKESISIGIGCLLADLKKEKIHRLNC</sequence>
<evidence type="ECO:0000256" key="3">
    <source>
        <dbReference type="ARBA" id="ARBA00022630"/>
    </source>
</evidence>
<proteinExistence type="inferred from homology"/>
<evidence type="ECO:0000256" key="2">
    <source>
        <dbReference type="ARBA" id="ARBA00006796"/>
    </source>
</evidence>
<evidence type="ECO:0000256" key="1">
    <source>
        <dbReference type="ARBA" id="ARBA00001974"/>
    </source>
</evidence>
<dbReference type="SUPFAM" id="SSF54373">
    <property type="entry name" value="FAD-linked reductases, C-terminal domain"/>
    <property type="match status" value="1"/>
</dbReference>
<keyword evidence="5" id="KW-0560">Oxidoreductase</keyword>